<keyword evidence="1" id="KW-0732">Signal</keyword>
<dbReference type="NCBIfam" id="TIGR04126">
    <property type="entry name" value="PGF_CTERM"/>
    <property type="match status" value="1"/>
</dbReference>
<feature type="domain" description="PGF-CTERM archaeal protein-sorting signal" evidence="3">
    <location>
        <begin position="113"/>
        <end position="133"/>
    </location>
</feature>
<feature type="domain" description="CARDB" evidence="2">
    <location>
        <begin position="9"/>
        <end position="86"/>
    </location>
</feature>
<dbReference type="InterPro" id="IPR013783">
    <property type="entry name" value="Ig-like_fold"/>
</dbReference>
<proteinExistence type="predicted"/>
<dbReference type="PATRIC" id="fig|1230460.4.peg.1214"/>
<evidence type="ECO:0000259" key="3">
    <source>
        <dbReference type="Pfam" id="PF18204"/>
    </source>
</evidence>
<protein>
    <recommendedName>
        <fullName evidence="6">CARDB domain-containing protein</fullName>
    </recommendedName>
</protein>
<dbReference type="InterPro" id="IPR011635">
    <property type="entry name" value="CARDB"/>
</dbReference>
<dbReference type="Gene3D" id="2.60.40.10">
    <property type="entry name" value="Immunoglobulins"/>
    <property type="match status" value="1"/>
</dbReference>
<dbReference type="GO" id="GO:0030115">
    <property type="term" value="C:S-layer"/>
    <property type="evidence" value="ECO:0007669"/>
    <property type="project" value="UniProtKB-SubCell"/>
</dbReference>
<dbReference type="Proteomes" id="UP000011661">
    <property type="component" value="Unassembled WGS sequence"/>
</dbReference>
<keyword evidence="5" id="KW-1185">Reference proteome</keyword>
<dbReference type="GO" id="GO:0005886">
    <property type="term" value="C:plasma membrane"/>
    <property type="evidence" value="ECO:0007669"/>
    <property type="project" value="UniProtKB-SubCell"/>
</dbReference>
<evidence type="ECO:0008006" key="6">
    <source>
        <dbReference type="Google" id="ProtNLM"/>
    </source>
</evidence>
<comment type="caution">
    <text evidence="4">The sequence shown here is derived from an EMBL/GenBank/DDBJ whole genome shotgun (WGS) entry which is preliminary data.</text>
</comment>
<reference evidence="4 5" key="1">
    <citation type="journal article" date="2014" name="PLoS Genet.">
        <title>Phylogenetically driven sequencing of extremely halophilic archaea reveals strategies for static and dynamic osmo-response.</title>
        <authorList>
            <person name="Becker E.A."/>
            <person name="Seitzer P.M."/>
            <person name="Tritt A."/>
            <person name="Larsen D."/>
            <person name="Krusor M."/>
            <person name="Yao A.I."/>
            <person name="Wu D."/>
            <person name="Madern D."/>
            <person name="Eisen J.A."/>
            <person name="Darling A.E."/>
            <person name="Facciotti M.T."/>
        </authorList>
    </citation>
    <scope>NUCLEOTIDE SEQUENCE [LARGE SCALE GENOMIC DNA]</scope>
    <source>
        <strain evidence="4 5">JCM 14089</strain>
    </source>
</reference>
<evidence type="ECO:0000313" key="4">
    <source>
        <dbReference type="EMBL" id="ELY46635.1"/>
    </source>
</evidence>
<sequence length="135" mass="13806">MLAPLAAASPLEGDETADVTATIENVGALEGTHNVSLLLGDETKQSTSLTLAPGERETLVFELTADGNGDQQYTVEAVNDATVDGSESNAVTVIGELDDTDTDLETQSSSDGTPGFGVASTVVALIVVTSLARYC</sequence>
<dbReference type="EMBL" id="AOHX01000029">
    <property type="protein sequence ID" value="ELY46635.1"/>
    <property type="molecule type" value="Genomic_DNA"/>
</dbReference>
<name>L9WAW8_9EURY</name>
<dbReference type="InterPro" id="IPR026371">
    <property type="entry name" value="PGF_CTERM"/>
</dbReference>
<evidence type="ECO:0000256" key="1">
    <source>
        <dbReference type="ARBA" id="ARBA00022729"/>
    </source>
</evidence>
<organism evidence="4 5">
    <name type="scientific">Natronorubrum sulfidifaciens JCM 14089</name>
    <dbReference type="NCBI Taxonomy" id="1230460"/>
    <lineage>
        <taxon>Archaea</taxon>
        <taxon>Methanobacteriati</taxon>
        <taxon>Methanobacteriota</taxon>
        <taxon>Stenosarchaea group</taxon>
        <taxon>Halobacteria</taxon>
        <taxon>Halobacteriales</taxon>
        <taxon>Natrialbaceae</taxon>
        <taxon>Natronorubrum</taxon>
    </lineage>
</organism>
<evidence type="ECO:0000259" key="2">
    <source>
        <dbReference type="Pfam" id="PF07705"/>
    </source>
</evidence>
<dbReference type="STRING" id="1230460.C495_05993"/>
<gene>
    <name evidence="4" type="ORF">C495_05993</name>
</gene>
<evidence type="ECO:0000313" key="5">
    <source>
        <dbReference type="Proteomes" id="UP000011661"/>
    </source>
</evidence>
<accession>L9WAW8</accession>
<dbReference type="Pfam" id="PF07705">
    <property type="entry name" value="CARDB"/>
    <property type="match status" value="1"/>
</dbReference>
<dbReference type="AlphaFoldDB" id="L9WAW8"/>
<dbReference type="Pfam" id="PF18204">
    <property type="entry name" value="PGF-CTERM"/>
    <property type="match status" value="1"/>
</dbReference>